<dbReference type="GO" id="GO:0005770">
    <property type="term" value="C:late endosome"/>
    <property type="evidence" value="ECO:0007669"/>
    <property type="project" value="UniProtKB-ARBA"/>
</dbReference>
<dbReference type="SMART" id="SM00177">
    <property type="entry name" value="ARF"/>
    <property type="match status" value="1"/>
</dbReference>
<name>A0A8J8NJM5_HALGN</name>
<organism evidence="10 11">
    <name type="scientific">Halteria grandinella</name>
    <dbReference type="NCBI Taxonomy" id="5974"/>
    <lineage>
        <taxon>Eukaryota</taxon>
        <taxon>Sar</taxon>
        <taxon>Alveolata</taxon>
        <taxon>Ciliophora</taxon>
        <taxon>Intramacronucleata</taxon>
        <taxon>Spirotrichea</taxon>
        <taxon>Stichotrichia</taxon>
        <taxon>Sporadotrichida</taxon>
        <taxon>Halteriidae</taxon>
        <taxon>Halteria</taxon>
    </lineage>
</organism>
<dbReference type="PANTHER" id="PTHR47981:SF20">
    <property type="entry name" value="RAS-RELATED PROTEIN RAB-7A"/>
    <property type="match status" value="1"/>
</dbReference>
<dbReference type="SUPFAM" id="SSF52540">
    <property type="entry name" value="P-loop containing nucleoside triphosphate hydrolases"/>
    <property type="match status" value="1"/>
</dbReference>
<evidence type="ECO:0000256" key="6">
    <source>
        <dbReference type="ARBA" id="ARBA00023288"/>
    </source>
</evidence>
<evidence type="ECO:0000256" key="1">
    <source>
        <dbReference type="ARBA" id="ARBA00006270"/>
    </source>
</evidence>
<keyword evidence="11" id="KW-1185">Reference proteome</keyword>
<dbReference type="FunFam" id="3.40.50.300:FF:000751">
    <property type="entry name" value="Rab family GTPase, putative"/>
    <property type="match status" value="1"/>
</dbReference>
<evidence type="ECO:0000256" key="8">
    <source>
        <dbReference type="ARBA" id="ARBA00067801"/>
    </source>
</evidence>
<feature type="compositionally biased region" description="Polar residues" evidence="9">
    <location>
        <begin position="212"/>
        <end position="222"/>
    </location>
</feature>
<reference evidence="10" key="1">
    <citation type="submission" date="2019-06" db="EMBL/GenBank/DDBJ databases">
        <authorList>
            <person name="Zheng W."/>
        </authorList>
    </citation>
    <scope>NUCLEOTIDE SEQUENCE</scope>
    <source>
        <strain evidence="10">QDHG01</strain>
    </source>
</reference>
<dbReference type="PROSITE" id="PS51417">
    <property type="entry name" value="ARF"/>
    <property type="match status" value="1"/>
</dbReference>
<dbReference type="PROSITE" id="PS51419">
    <property type="entry name" value="RAB"/>
    <property type="match status" value="1"/>
</dbReference>
<dbReference type="SMART" id="SM00176">
    <property type="entry name" value="RAN"/>
    <property type="match status" value="1"/>
</dbReference>
<keyword evidence="4" id="KW-0653">Protein transport</keyword>
<dbReference type="SMART" id="SM00174">
    <property type="entry name" value="RHO"/>
    <property type="match status" value="1"/>
</dbReference>
<dbReference type="InterPro" id="IPR005225">
    <property type="entry name" value="Small_GTP-bd"/>
</dbReference>
<dbReference type="GO" id="GO:0005525">
    <property type="term" value="F:GTP binding"/>
    <property type="evidence" value="ECO:0007669"/>
    <property type="project" value="UniProtKB-KW"/>
</dbReference>
<evidence type="ECO:0000256" key="5">
    <source>
        <dbReference type="ARBA" id="ARBA00023134"/>
    </source>
</evidence>
<keyword evidence="3" id="KW-0547">Nucleotide-binding</keyword>
<evidence type="ECO:0000256" key="7">
    <source>
        <dbReference type="ARBA" id="ARBA00023289"/>
    </source>
</evidence>
<dbReference type="Pfam" id="PF00071">
    <property type="entry name" value="Ras"/>
    <property type="match status" value="1"/>
</dbReference>
<dbReference type="InterPro" id="IPR001806">
    <property type="entry name" value="Small_GTPase"/>
</dbReference>
<dbReference type="PROSITE" id="PS51421">
    <property type="entry name" value="RAS"/>
    <property type="match status" value="1"/>
</dbReference>
<evidence type="ECO:0000256" key="2">
    <source>
        <dbReference type="ARBA" id="ARBA00022448"/>
    </source>
</evidence>
<comment type="similarity">
    <text evidence="1">Belongs to the small GTPase superfamily. Rab family.</text>
</comment>
<keyword evidence="7" id="KW-0636">Prenylation</keyword>
<evidence type="ECO:0000256" key="4">
    <source>
        <dbReference type="ARBA" id="ARBA00022927"/>
    </source>
</evidence>
<dbReference type="NCBIfam" id="TIGR00231">
    <property type="entry name" value="small_GTP"/>
    <property type="match status" value="1"/>
</dbReference>
<sequence>MASKKKSFLKIVILGDSGVGKTTMLQQYMTGKISGTAKPTIGADFSKKETIIDNQNVTLQIWDTAGQEKFQSLGYAFYRGADCCILVYDITSRKSFENLEKWLQGFVENAGPEDQKNFPFLLVGNKVDRESERQVQSSEGQDWARAHNNVLFFEASAKDGSGIDAAFTEVARKGVKRMENTAAFAMPDSIGGASGAIKLNPGLANTGDGRRNNTTQRSNCQC</sequence>
<dbReference type="SMART" id="SM00173">
    <property type="entry name" value="RAS"/>
    <property type="match status" value="1"/>
</dbReference>
<proteinExistence type="inferred from homology"/>
<evidence type="ECO:0000313" key="10">
    <source>
        <dbReference type="EMBL" id="TNV75690.1"/>
    </source>
</evidence>
<dbReference type="PRINTS" id="PR00449">
    <property type="entry name" value="RASTRNSFRMNG"/>
</dbReference>
<dbReference type="OrthoDB" id="299383at2759"/>
<dbReference type="EMBL" id="RRYP01015051">
    <property type="protein sequence ID" value="TNV75690.1"/>
    <property type="molecule type" value="Genomic_DNA"/>
</dbReference>
<keyword evidence="2" id="KW-0813">Transport</keyword>
<dbReference type="SMART" id="SM00175">
    <property type="entry name" value="RAB"/>
    <property type="match status" value="1"/>
</dbReference>
<accession>A0A8J8NJM5</accession>
<dbReference type="GO" id="GO:0003924">
    <property type="term" value="F:GTPase activity"/>
    <property type="evidence" value="ECO:0007669"/>
    <property type="project" value="InterPro"/>
</dbReference>
<dbReference type="InterPro" id="IPR027417">
    <property type="entry name" value="P-loop_NTPase"/>
</dbReference>
<keyword evidence="5" id="KW-0342">GTP-binding</keyword>
<evidence type="ECO:0000313" key="11">
    <source>
        <dbReference type="Proteomes" id="UP000785679"/>
    </source>
</evidence>
<keyword evidence="6" id="KW-0449">Lipoprotein</keyword>
<dbReference type="GO" id="GO:0030139">
    <property type="term" value="C:endocytic vesicle"/>
    <property type="evidence" value="ECO:0007669"/>
    <property type="project" value="UniProtKB-ARBA"/>
</dbReference>
<dbReference type="Gene3D" id="3.40.50.300">
    <property type="entry name" value="P-loop containing nucleotide triphosphate hydrolases"/>
    <property type="match status" value="1"/>
</dbReference>
<dbReference type="PANTHER" id="PTHR47981">
    <property type="entry name" value="RAB FAMILY"/>
    <property type="match status" value="1"/>
</dbReference>
<dbReference type="PROSITE" id="PS51420">
    <property type="entry name" value="RHO"/>
    <property type="match status" value="1"/>
</dbReference>
<protein>
    <recommendedName>
        <fullName evidence="8">Ras-related protein Rab-7b</fullName>
    </recommendedName>
</protein>
<comment type="caution">
    <text evidence="10">The sequence shown here is derived from an EMBL/GenBank/DDBJ whole genome shotgun (WGS) entry which is preliminary data.</text>
</comment>
<gene>
    <name evidence="10" type="ORF">FGO68_gene15327</name>
</gene>
<evidence type="ECO:0000256" key="3">
    <source>
        <dbReference type="ARBA" id="ARBA00022741"/>
    </source>
</evidence>
<dbReference type="AlphaFoldDB" id="A0A8J8NJM5"/>
<dbReference type="GO" id="GO:0015031">
    <property type="term" value="P:protein transport"/>
    <property type="evidence" value="ECO:0007669"/>
    <property type="project" value="UniProtKB-KW"/>
</dbReference>
<dbReference type="GO" id="GO:0002682">
    <property type="term" value="P:regulation of immune system process"/>
    <property type="evidence" value="ECO:0007669"/>
    <property type="project" value="UniProtKB-ARBA"/>
</dbReference>
<dbReference type="Proteomes" id="UP000785679">
    <property type="component" value="Unassembled WGS sequence"/>
</dbReference>
<dbReference type="GO" id="GO:0005764">
    <property type="term" value="C:lysosome"/>
    <property type="evidence" value="ECO:0007669"/>
    <property type="project" value="UniProtKB-ARBA"/>
</dbReference>
<feature type="region of interest" description="Disordered" evidence="9">
    <location>
        <begin position="201"/>
        <end position="222"/>
    </location>
</feature>
<evidence type="ECO:0000256" key="9">
    <source>
        <dbReference type="SAM" id="MobiDB-lite"/>
    </source>
</evidence>